<dbReference type="AlphaFoldDB" id="A0A1F7YC78"/>
<dbReference type="Proteomes" id="UP000178851">
    <property type="component" value="Unassembled WGS sequence"/>
</dbReference>
<reference evidence="1 2" key="1">
    <citation type="journal article" date="2016" name="Nat. Commun.">
        <title>Thousands of microbial genomes shed light on interconnected biogeochemical processes in an aquifer system.</title>
        <authorList>
            <person name="Anantharaman K."/>
            <person name="Brown C.T."/>
            <person name="Hug L.A."/>
            <person name="Sharon I."/>
            <person name="Castelle C.J."/>
            <person name="Probst A.J."/>
            <person name="Thomas B.C."/>
            <person name="Singh A."/>
            <person name="Wilkins M.J."/>
            <person name="Karaoz U."/>
            <person name="Brodie E.L."/>
            <person name="Williams K.H."/>
            <person name="Hubbard S.S."/>
            <person name="Banfield J.F."/>
        </authorList>
    </citation>
    <scope>NUCLEOTIDE SEQUENCE [LARGE SCALE GENOMIC DNA]</scope>
</reference>
<comment type="caution">
    <text evidence="1">The sequence shown here is derived from an EMBL/GenBank/DDBJ whole genome shotgun (WGS) entry which is preliminary data.</text>
</comment>
<name>A0A1F7YC78_9BACT</name>
<proteinExistence type="predicted"/>
<evidence type="ECO:0000313" key="2">
    <source>
        <dbReference type="Proteomes" id="UP000178851"/>
    </source>
</evidence>
<protein>
    <submittedName>
        <fullName evidence="1">Uncharacterized protein</fullName>
    </submittedName>
</protein>
<evidence type="ECO:0000313" key="1">
    <source>
        <dbReference type="EMBL" id="OGM24902.1"/>
    </source>
</evidence>
<dbReference type="EMBL" id="MGGI01000025">
    <property type="protein sequence ID" value="OGM24902.1"/>
    <property type="molecule type" value="Genomic_DNA"/>
</dbReference>
<organism evidence="1 2">
    <name type="scientific">Candidatus Woesebacteria bacterium RIFCSPHIGHO2_01_FULL_39_28</name>
    <dbReference type="NCBI Taxonomy" id="1802496"/>
    <lineage>
        <taxon>Bacteria</taxon>
        <taxon>Candidatus Woeseibacteriota</taxon>
    </lineage>
</organism>
<gene>
    <name evidence="1" type="ORF">A2627_02955</name>
</gene>
<sequence>MANCGAAACISGCGLEQYLESPSTKDPSEKALMFEMMSPICLFARQLEETYMEVLQQSKIALAKERGG</sequence>
<accession>A0A1F7YC78</accession>